<proteinExistence type="predicted"/>
<dbReference type="Gene3D" id="3.80.10.10">
    <property type="entry name" value="Ribonuclease Inhibitor"/>
    <property type="match status" value="1"/>
</dbReference>
<evidence type="ECO:0000313" key="1">
    <source>
        <dbReference type="EMBL" id="KAE9401938.1"/>
    </source>
</evidence>
<dbReference type="SUPFAM" id="SSF52047">
    <property type="entry name" value="RNI-like"/>
    <property type="match status" value="1"/>
</dbReference>
<dbReference type="EMBL" id="ML769440">
    <property type="protein sequence ID" value="KAE9401938.1"/>
    <property type="molecule type" value="Genomic_DNA"/>
</dbReference>
<gene>
    <name evidence="1" type="ORF">BT96DRAFT_573391</name>
</gene>
<reference evidence="1" key="1">
    <citation type="journal article" date="2019" name="Environ. Microbiol.">
        <title>Fungal ecological strategies reflected in gene transcription - a case study of two litter decomposers.</title>
        <authorList>
            <person name="Barbi F."/>
            <person name="Kohler A."/>
            <person name="Barry K."/>
            <person name="Baskaran P."/>
            <person name="Daum C."/>
            <person name="Fauchery L."/>
            <person name="Ihrmark K."/>
            <person name="Kuo A."/>
            <person name="LaButti K."/>
            <person name="Lipzen A."/>
            <person name="Morin E."/>
            <person name="Grigoriev I.V."/>
            <person name="Henrissat B."/>
            <person name="Lindahl B."/>
            <person name="Martin F."/>
        </authorList>
    </citation>
    <scope>NUCLEOTIDE SEQUENCE</scope>
    <source>
        <strain evidence="1">JB14</strain>
    </source>
</reference>
<dbReference type="OrthoDB" id="2447803at2759"/>
<dbReference type="InterPro" id="IPR032675">
    <property type="entry name" value="LRR_dom_sf"/>
</dbReference>
<accession>A0A6A4HXP5</accession>
<dbReference type="AlphaFoldDB" id="A0A6A4HXP5"/>
<organism evidence="1 2">
    <name type="scientific">Gymnopus androsaceus JB14</name>
    <dbReference type="NCBI Taxonomy" id="1447944"/>
    <lineage>
        <taxon>Eukaryota</taxon>
        <taxon>Fungi</taxon>
        <taxon>Dikarya</taxon>
        <taxon>Basidiomycota</taxon>
        <taxon>Agaricomycotina</taxon>
        <taxon>Agaricomycetes</taxon>
        <taxon>Agaricomycetidae</taxon>
        <taxon>Agaricales</taxon>
        <taxon>Marasmiineae</taxon>
        <taxon>Omphalotaceae</taxon>
        <taxon>Gymnopus</taxon>
    </lineage>
</organism>
<protein>
    <recommendedName>
        <fullName evidence="3">F-box domain-containing protein</fullName>
    </recommendedName>
</protein>
<name>A0A6A4HXP5_9AGAR</name>
<evidence type="ECO:0000313" key="2">
    <source>
        <dbReference type="Proteomes" id="UP000799118"/>
    </source>
</evidence>
<evidence type="ECO:0008006" key="3">
    <source>
        <dbReference type="Google" id="ProtNLM"/>
    </source>
</evidence>
<keyword evidence="2" id="KW-1185">Reference proteome</keyword>
<dbReference type="Proteomes" id="UP000799118">
    <property type="component" value="Unassembled WGS sequence"/>
</dbReference>
<dbReference type="SUPFAM" id="SSF81383">
    <property type="entry name" value="F-box domain"/>
    <property type="match status" value="1"/>
</dbReference>
<sequence>MADISIPSELLRIIFEQCEGLSNTNNALVCKRWSETALDILWYEVSDLRRIAELLGSLEISQDSPRIYKYVETPTYALWRRFEQIYAHRIRVFRVNSNTTKYSNILADIARLRSPKPILPNLHTFQWYFPRGNRVMLQYAAMFMHDSVRKVILPSSSWAVTSESMELIQILQARMPSVTCLELPYLSDFDRIREDAAIQRSIVEILRCLPNLTAIVLPPNRDLSHVMVAIPSLPSRISSLTVCNVFGPVFGGNGTTRHLREVNTLIPSPLPNQTSTLTWLALPTHYRVLADFLPNAPYLTHITVFSGIIEKPDDVQFLLSRATNCRRLRHVRLLFHGLRYSSRALRGPFPAPELGIRFGHLEPILTSQNIVQFEIQHWLPLNLCTGDVANIARSWPRLESIMLNQAPASVPDIPCHLNILSLIPFAQHCPLLRTIGILAAAGPLSSTQWGHLPSHFPQLETLHVGISENSGPNDVALFLGRICPSGCSIQYGSHWYEFDQYKSQWDIVANTLPLLIRMRMQMSS</sequence>
<dbReference type="InterPro" id="IPR036047">
    <property type="entry name" value="F-box-like_dom_sf"/>
</dbReference>